<dbReference type="InterPro" id="IPR005322">
    <property type="entry name" value="Peptidase_C69"/>
</dbReference>
<dbReference type="Gene3D" id="3.60.60.10">
    <property type="entry name" value="Penicillin V Acylase, Chain A"/>
    <property type="match status" value="1"/>
</dbReference>
<dbReference type="GO" id="GO:0006508">
    <property type="term" value="P:proteolysis"/>
    <property type="evidence" value="ECO:0007669"/>
    <property type="project" value="InterPro"/>
</dbReference>
<keyword evidence="2" id="KW-0732">Signal</keyword>
<evidence type="ECO:0000256" key="2">
    <source>
        <dbReference type="SAM" id="SignalP"/>
    </source>
</evidence>
<protein>
    <recommendedName>
        <fullName evidence="5">Dipeptidase</fullName>
    </recommendedName>
</protein>
<dbReference type="PANTHER" id="PTHR12994:SF17">
    <property type="entry name" value="LD30995P"/>
    <property type="match status" value="1"/>
</dbReference>
<dbReference type="GeneID" id="81364415"/>
<accession>A0A9W9WAY4</accession>
<dbReference type="PANTHER" id="PTHR12994">
    <property type="entry name" value="SECERNIN"/>
    <property type="match status" value="1"/>
</dbReference>
<dbReference type="GO" id="GO:0016805">
    <property type="term" value="F:dipeptidase activity"/>
    <property type="evidence" value="ECO:0007669"/>
    <property type="project" value="InterPro"/>
</dbReference>
<dbReference type="GO" id="GO:0070004">
    <property type="term" value="F:cysteine-type exopeptidase activity"/>
    <property type="evidence" value="ECO:0007669"/>
    <property type="project" value="InterPro"/>
</dbReference>
<evidence type="ECO:0000313" key="3">
    <source>
        <dbReference type="EMBL" id="KAJ5414171.1"/>
    </source>
</evidence>
<feature type="signal peptide" evidence="2">
    <location>
        <begin position="1"/>
        <end position="22"/>
    </location>
</feature>
<sequence>MKRHITILKSSIALCSIPATASYSFYVGSNLTASGAVLVGGTGEEVSSHWLKIYSAADHAANETVTVGVTSAAVVPGKLTTIPQVRHTFKYISMDYSDYLGFPPPISNGGVNEKGVAVRDVWAPGRAELLDMTPKPQKGPSYSDLARLVMERASSAREGVQIIGELIGKYGYSDYGGNTHLIADKDEGWIVWEFAGGKGLWAAERLGPNDVRVNDPNYMASDNIVSFAVNQGWWSHESGKPFNIKSIYGLQPGQETPAGGDAEYMSPDRLEKLTKAMVPVTEKDLIERVRDPRISNDEAGYGQVVSLHPDTDPDMYRIWIAPTSSVAAPFIPWWLGAESIPPELGEHRYLSKDAESTFLNPDYELQEASLFAGRLFKRVLYYMCSAPRTYLPIVKRAFIGFEDQSRKDIEWVEKSAKFMIVNGERNATRRLLTHYSHTRANRALDMGKAMVNALDS</sequence>
<name>A0A9W9WAY4_9EURO</name>
<evidence type="ECO:0000256" key="1">
    <source>
        <dbReference type="ARBA" id="ARBA00005705"/>
    </source>
</evidence>
<dbReference type="AlphaFoldDB" id="A0A9W9WAY4"/>
<organism evidence="3 4">
    <name type="scientific">Penicillium cosmopolitanum</name>
    <dbReference type="NCBI Taxonomy" id="1131564"/>
    <lineage>
        <taxon>Eukaryota</taxon>
        <taxon>Fungi</taxon>
        <taxon>Dikarya</taxon>
        <taxon>Ascomycota</taxon>
        <taxon>Pezizomycotina</taxon>
        <taxon>Eurotiomycetes</taxon>
        <taxon>Eurotiomycetidae</taxon>
        <taxon>Eurotiales</taxon>
        <taxon>Aspergillaceae</taxon>
        <taxon>Penicillium</taxon>
    </lineage>
</organism>
<dbReference type="EMBL" id="JAPZBU010000003">
    <property type="protein sequence ID" value="KAJ5414171.1"/>
    <property type="molecule type" value="Genomic_DNA"/>
</dbReference>
<dbReference type="Pfam" id="PF03577">
    <property type="entry name" value="Peptidase_C69"/>
    <property type="match status" value="1"/>
</dbReference>
<dbReference type="RefSeq" id="XP_056494017.1">
    <property type="nucleotide sequence ID" value="XM_056625435.1"/>
</dbReference>
<evidence type="ECO:0008006" key="5">
    <source>
        <dbReference type="Google" id="ProtNLM"/>
    </source>
</evidence>
<reference evidence="3" key="2">
    <citation type="journal article" date="2023" name="IMA Fungus">
        <title>Comparative genomic study of the Penicillium genus elucidates a diverse pangenome and 15 lateral gene transfer events.</title>
        <authorList>
            <person name="Petersen C."/>
            <person name="Sorensen T."/>
            <person name="Nielsen M.R."/>
            <person name="Sondergaard T.E."/>
            <person name="Sorensen J.L."/>
            <person name="Fitzpatrick D.A."/>
            <person name="Frisvad J.C."/>
            <person name="Nielsen K.L."/>
        </authorList>
    </citation>
    <scope>NUCLEOTIDE SEQUENCE</scope>
    <source>
        <strain evidence="3">IBT 29677</strain>
    </source>
</reference>
<feature type="chain" id="PRO_5040912938" description="Dipeptidase" evidence="2">
    <location>
        <begin position="23"/>
        <end position="456"/>
    </location>
</feature>
<dbReference type="Proteomes" id="UP001147747">
    <property type="component" value="Unassembled WGS sequence"/>
</dbReference>
<dbReference type="OrthoDB" id="5175656at2759"/>
<gene>
    <name evidence="3" type="ORF">N7509_000798</name>
</gene>
<comment type="similarity">
    <text evidence="1">Belongs to the peptidase C69 family. Secernin subfamily.</text>
</comment>
<proteinExistence type="inferred from homology"/>
<comment type="caution">
    <text evidence="3">The sequence shown here is derived from an EMBL/GenBank/DDBJ whole genome shotgun (WGS) entry which is preliminary data.</text>
</comment>
<evidence type="ECO:0000313" key="4">
    <source>
        <dbReference type="Proteomes" id="UP001147747"/>
    </source>
</evidence>
<reference evidence="3" key="1">
    <citation type="submission" date="2022-12" db="EMBL/GenBank/DDBJ databases">
        <authorList>
            <person name="Petersen C."/>
        </authorList>
    </citation>
    <scope>NUCLEOTIDE SEQUENCE</scope>
    <source>
        <strain evidence="3">IBT 29677</strain>
    </source>
</reference>
<keyword evidence="4" id="KW-1185">Reference proteome</keyword>